<organism evidence="1 2">
    <name type="scientific">Trifolium medium</name>
    <dbReference type="NCBI Taxonomy" id="97028"/>
    <lineage>
        <taxon>Eukaryota</taxon>
        <taxon>Viridiplantae</taxon>
        <taxon>Streptophyta</taxon>
        <taxon>Embryophyta</taxon>
        <taxon>Tracheophyta</taxon>
        <taxon>Spermatophyta</taxon>
        <taxon>Magnoliopsida</taxon>
        <taxon>eudicotyledons</taxon>
        <taxon>Gunneridae</taxon>
        <taxon>Pentapetalae</taxon>
        <taxon>rosids</taxon>
        <taxon>fabids</taxon>
        <taxon>Fabales</taxon>
        <taxon>Fabaceae</taxon>
        <taxon>Papilionoideae</taxon>
        <taxon>50 kb inversion clade</taxon>
        <taxon>NPAAA clade</taxon>
        <taxon>Hologalegina</taxon>
        <taxon>IRL clade</taxon>
        <taxon>Trifolieae</taxon>
        <taxon>Trifolium</taxon>
    </lineage>
</organism>
<evidence type="ECO:0000313" key="1">
    <source>
        <dbReference type="EMBL" id="MCI30019.1"/>
    </source>
</evidence>
<reference evidence="1 2" key="1">
    <citation type="journal article" date="2018" name="Front. Plant Sci.">
        <title>Red Clover (Trifolium pratense) and Zigzag Clover (T. medium) - A Picture of Genomic Similarities and Differences.</title>
        <authorList>
            <person name="Dluhosova J."/>
            <person name="Istvanek J."/>
            <person name="Nedelnik J."/>
            <person name="Repkova J."/>
        </authorList>
    </citation>
    <scope>NUCLEOTIDE SEQUENCE [LARGE SCALE GENOMIC DNA]</scope>
    <source>
        <strain evidence="2">cv. 10/8</strain>
        <tissue evidence="1">Leaf</tissue>
    </source>
</reference>
<sequence>MYSGGGDGSRGDSQGIIYIGFKNNFT</sequence>
<accession>A0A392R193</accession>
<dbReference type="EMBL" id="LXQA010176431">
    <property type="protein sequence ID" value="MCI30019.1"/>
    <property type="molecule type" value="Genomic_DNA"/>
</dbReference>
<dbReference type="Proteomes" id="UP000265520">
    <property type="component" value="Unassembled WGS sequence"/>
</dbReference>
<protein>
    <submittedName>
        <fullName evidence="1">Uncharacterized protein</fullName>
    </submittedName>
</protein>
<keyword evidence="2" id="KW-1185">Reference proteome</keyword>
<name>A0A392R193_9FABA</name>
<dbReference type="AlphaFoldDB" id="A0A392R193"/>
<comment type="caution">
    <text evidence="1">The sequence shown here is derived from an EMBL/GenBank/DDBJ whole genome shotgun (WGS) entry which is preliminary data.</text>
</comment>
<feature type="non-terminal residue" evidence="1">
    <location>
        <position position="26"/>
    </location>
</feature>
<proteinExistence type="predicted"/>
<evidence type="ECO:0000313" key="2">
    <source>
        <dbReference type="Proteomes" id="UP000265520"/>
    </source>
</evidence>